<protein>
    <submittedName>
        <fullName evidence="5">Transcriptional regulator</fullName>
    </submittedName>
</protein>
<evidence type="ECO:0000256" key="2">
    <source>
        <dbReference type="ARBA" id="ARBA00023125"/>
    </source>
</evidence>
<dbReference type="Gene3D" id="3.30.450.40">
    <property type="match status" value="1"/>
</dbReference>
<gene>
    <name evidence="5" type="ORF">ACH47G_01615</name>
</gene>
<evidence type="ECO:0000313" key="6">
    <source>
        <dbReference type="Proteomes" id="UP001611450"/>
    </source>
</evidence>
<dbReference type="Proteomes" id="UP001611450">
    <property type="component" value="Unassembled WGS sequence"/>
</dbReference>
<evidence type="ECO:0000256" key="1">
    <source>
        <dbReference type="ARBA" id="ARBA00023015"/>
    </source>
</evidence>
<proteinExistence type="predicted"/>
<organism evidence="5 6">
    <name type="scientific">Nocardia beijingensis</name>
    <dbReference type="NCBI Taxonomy" id="95162"/>
    <lineage>
        <taxon>Bacteria</taxon>
        <taxon>Bacillati</taxon>
        <taxon>Actinomycetota</taxon>
        <taxon>Actinomycetes</taxon>
        <taxon>Mycobacteriales</taxon>
        <taxon>Nocardiaceae</taxon>
        <taxon>Nocardia</taxon>
    </lineage>
</organism>
<accession>A0ABW7WBI9</accession>
<name>A0ABW7WBI9_9NOCA</name>
<feature type="domain" description="OmpR/PhoB-type" evidence="4">
    <location>
        <begin position="237"/>
        <end position="302"/>
    </location>
</feature>
<dbReference type="InterPro" id="IPR036388">
    <property type="entry name" value="WH-like_DNA-bd_sf"/>
</dbReference>
<dbReference type="Gene3D" id="1.10.10.10">
    <property type="entry name" value="Winged helix-like DNA-binding domain superfamily/Winged helix DNA-binding domain"/>
    <property type="match status" value="1"/>
</dbReference>
<reference evidence="5 6" key="1">
    <citation type="submission" date="2024-10" db="EMBL/GenBank/DDBJ databases">
        <title>The Natural Products Discovery Center: Release of the First 8490 Sequenced Strains for Exploring Actinobacteria Biosynthetic Diversity.</title>
        <authorList>
            <person name="Kalkreuter E."/>
            <person name="Kautsar S.A."/>
            <person name="Yang D."/>
            <person name="Bader C.D."/>
            <person name="Teijaro C.N."/>
            <person name="Fluegel L."/>
            <person name="Davis C.M."/>
            <person name="Simpson J.R."/>
            <person name="Lauterbach L."/>
            <person name="Steele A.D."/>
            <person name="Gui C."/>
            <person name="Meng S."/>
            <person name="Li G."/>
            <person name="Viehrig K."/>
            <person name="Ye F."/>
            <person name="Su P."/>
            <person name="Kiefer A.F."/>
            <person name="Nichols A."/>
            <person name="Cepeda A.J."/>
            <person name="Yan W."/>
            <person name="Fan B."/>
            <person name="Jiang Y."/>
            <person name="Adhikari A."/>
            <person name="Zheng C.-J."/>
            <person name="Schuster L."/>
            <person name="Cowan T.M."/>
            <person name="Smanski M.J."/>
            <person name="Chevrette M.G."/>
            <person name="De Carvalho L.P.S."/>
            <person name="Shen B."/>
        </authorList>
    </citation>
    <scope>NUCLEOTIDE SEQUENCE [LARGE SCALE GENOMIC DNA]</scope>
    <source>
        <strain evidence="5 6">NPDC019626</strain>
    </source>
</reference>
<keyword evidence="1" id="KW-0805">Transcription regulation</keyword>
<evidence type="ECO:0000259" key="4">
    <source>
        <dbReference type="SMART" id="SM00862"/>
    </source>
</evidence>
<evidence type="ECO:0000313" key="5">
    <source>
        <dbReference type="EMBL" id="MFI2319162.1"/>
    </source>
</evidence>
<dbReference type="EMBL" id="JBIRXV010000001">
    <property type="protein sequence ID" value="MFI2319162.1"/>
    <property type="molecule type" value="Genomic_DNA"/>
</dbReference>
<keyword evidence="3" id="KW-0804">Transcription</keyword>
<evidence type="ECO:0000256" key="3">
    <source>
        <dbReference type="ARBA" id="ARBA00023163"/>
    </source>
</evidence>
<keyword evidence="6" id="KW-1185">Reference proteome</keyword>
<dbReference type="InterPro" id="IPR029016">
    <property type="entry name" value="GAF-like_dom_sf"/>
</dbReference>
<dbReference type="RefSeq" id="WP_396945985.1">
    <property type="nucleotide sequence ID" value="NZ_JBIRXV010000001.1"/>
</dbReference>
<keyword evidence="2" id="KW-0238">DNA-binding</keyword>
<comment type="caution">
    <text evidence="5">The sequence shown here is derived from an EMBL/GenBank/DDBJ whole genome shotgun (WGS) entry which is preliminary data.</text>
</comment>
<dbReference type="InterPro" id="IPR001867">
    <property type="entry name" value="OmpR/PhoB-type_DNA-bd"/>
</dbReference>
<sequence length="407" mass="43914">MGVHVALFRTLTQQRVELEREWERWATAPPVPEQRNTVLRNEVAQSWRRSLHTVDPGTTVAPGVDDIGDRWAASPLREPVTALAGELRAVTEDSGYLAVVTDSTGTVLWSCGDRTLRRRAEQVNLAPGGCWDESHMGTNGVALALHADRPATVFSAEHLVAALHGWVCYSAPIHGPDGRQVGALDLSSSWDRSHPAVRTSVRALVTAVETMLRTAAPVPSPGIRLECLGAARLVREGAPLPLPPRQLEILALLALQPDGFSPEQLHAALYGDRAVSISTLKADVSHLRRAIGGEISNRRYVLTGPVSCDAVDLLAAITAGDTTSAVWLYRGPLLPGSEAPAVLQWRDHLDVGVRTAVLAGDRAEHAVAFGERAPRDIAVHEHALRLLPTDDVRRAVVAARLHTALRD</sequence>
<dbReference type="SMART" id="SM00862">
    <property type="entry name" value="Trans_reg_C"/>
    <property type="match status" value="1"/>
</dbReference>
<dbReference type="SUPFAM" id="SSF46894">
    <property type="entry name" value="C-terminal effector domain of the bipartite response regulators"/>
    <property type="match status" value="1"/>
</dbReference>
<dbReference type="InterPro" id="IPR016032">
    <property type="entry name" value="Sig_transdc_resp-reg_C-effctor"/>
</dbReference>
<dbReference type="SUPFAM" id="SSF55781">
    <property type="entry name" value="GAF domain-like"/>
    <property type="match status" value="1"/>
</dbReference>